<comment type="caution">
    <text evidence="2">The sequence shown here is derived from an EMBL/GenBank/DDBJ whole genome shotgun (WGS) entry which is preliminary data.</text>
</comment>
<accession>A0A1F7II91</accession>
<name>A0A1F7II91_9BACT</name>
<dbReference type="PANTHER" id="PTHR13355">
    <property type="entry name" value="GLUCOSAMINE 6-PHOSPHATE N-ACETYLTRANSFERASE"/>
    <property type="match status" value="1"/>
</dbReference>
<dbReference type="GO" id="GO:0008080">
    <property type="term" value="F:N-acetyltransferase activity"/>
    <property type="evidence" value="ECO:0007669"/>
    <property type="project" value="TreeGrafter"/>
</dbReference>
<reference evidence="2 3" key="1">
    <citation type="journal article" date="2016" name="Nat. Commun.">
        <title>Thousands of microbial genomes shed light on interconnected biogeochemical processes in an aquifer system.</title>
        <authorList>
            <person name="Anantharaman K."/>
            <person name="Brown C.T."/>
            <person name="Hug L.A."/>
            <person name="Sharon I."/>
            <person name="Castelle C.J."/>
            <person name="Probst A.J."/>
            <person name="Thomas B.C."/>
            <person name="Singh A."/>
            <person name="Wilkins M.J."/>
            <person name="Karaoz U."/>
            <person name="Brodie E.L."/>
            <person name="Williams K.H."/>
            <person name="Hubbard S.S."/>
            <person name="Banfield J.F."/>
        </authorList>
    </citation>
    <scope>NUCLEOTIDE SEQUENCE [LARGE SCALE GENOMIC DNA]</scope>
</reference>
<evidence type="ECO:0000313" key="3">
    <source>
        <dbReference type="Proteomes" id="UP000178040"/>
    </source>
</evidence>
<organism evidence="2 3">
    <name type="scientific">Candidatus Roizmanbacteria bacterium RIFCSPLOWO2_01_FULL_37_16</name>
    <dbReference type="NCBI Taxonomy" id="1802058"/>
    <lineage>
        <taxon>Bacteria</taxon>
        <taxon>Candidatus Roizmaniibacteriota</taxon>
    </lineage>
</organism>
<gene>
    <name evidence="2" type="ORF">A3B40_02370</name>
</gene>
<sequence>MKIREINFEDYESLIKFWKENYFINEMDSPDRFKLFLEKNPYLSFLMEDNGKIVGTVLGSFDGRRGYIQKLVTHKEYRRKRIGKQLIEMVVKELKSLGALYIPISCELGNTQFFEKSGFKKTNQMAMSISNSTYPYKKF</sequence>
<dbReference type="CDD" id="cd04301">
    <property type="entry name" value="NAT_SF"/>
    <property type="match status" value="1"/>
</dbReference>
<dbReference type="Proteomes" id="UP000178040">
    <property type="component" value="Unassembled WGS sequence"/>
</dbReference>
<dbReference type="Pfam" id="PF00583">
    <property type="entry name" value="Acetyltransf_1"/>
    <property type="match status" value="1"/>
</dbReference>
<dbReference type="AlphaFoldDB" id="A0A1F7II91"/>
<dbReference type="EMBL" id="MGAI01000059">
    <property type="protein sequence ID" value="OGK43082.1"/>
    <property type="molecule type" value="Genomic_DNA"/>
</dbReference>
<dbReference type="PANTHER" id="PTHR13355:SF15">
    <property type="entry name" value="GCN5-RELATED N-ACETYLTRANSFERASE 3, CHLOROPLASTIC"/>
    <property type="match status" value="1"/>
</dbReference>
<dbReference type="InterPro" id="IPR016181">
    <property type="entry name" value="Acyl_CoA_acyltransferase"/>
</dbReference>
<protein>
    <recommendedName>
        <fullName evidence="1">N-acetyltransferase domain-containing protein</fullName>
    </recommendedName>
</protein>
<dbReference type="SUPFAM" id="SSF55729">
    <property type="entry name" value="Acyl-CoA N-acyltransferases (Nat)"/>
    <property type="match status" value="1"/>
</dbReference>
<dbReference type="Gene3D" id="3.40.630.30">
    <property type="match status" value="1"/>
</dbReference>
<dbReference type="PROSITE" id="PS51186">
    <property type="entry name" value="GNAT"/>
    <property type="match status" value="1"/>
</dbReference>
<dbReference type="InterPro" id="IPR000182">
    <property type="entry name" value="GNAT_dom"/>
</dbReference>
<proteinExistence type="predicted"/>
<evidence type="ECO:0000313" key="2">
    <source>
        <dbReference type="EMBL" id="OGK43082.1"/>
    </source>
</evidence>
<evidence type="ECO:0000259" key="1">
    <source>
        <dbReference type="PROSITE" id="PS51186"/>
    </source>
</evidence>
<feature type="domain" description="N-acetyltransferase" evidence="1">
    <location>
        <begin position="1"/>
        <end position="139"/>
    </location>
</feature>
<dbReference type="InterPro" id="IPR039143">
    <property type="entry name" value="GNPNAT1-like"/>
</dbReference>